<keyword evidence="2" id="KW-1133">Transmembrane helix</keyword>
<dbReference type="EMBL" id="BMAW01131891">
    <property type="protein sequence ID" value="GFU41220.1"/>
    <property type="molecule type" value="Genomic_DNA"/>
</dbReference>
<protein>
    <submittedName>
        <fullName evidence="4">EEF1AKMT4-ECE2 readthrough transcript protein</fullName>
    </submittedName>
</protein>
<dbReference type="GO" id="GO:0016485">
    <property type="term" value="P:protein processing"/>
    <property type="evidence" value="ECO:0007669"/>
    <property type="project" value="TreeGrafter"/>
</dbReference>
<accession>A0A8X6TA70</accession>
<name>A0A8X6TA70_NEPPI</name>
<dbReference type="OrthoDB" id="6431624at2759"/>
<comment type="similarity">
    <text evidence="1">Belongs to the peptidase M13 family.</text>
</comment>
<organism evidence="4 8">
    <name type="scientific">Nephila pilipes</name>
    <name type="common">Giant wood spider</name>
    <name type="synonym">Nephila maculata</name>
    <dbReference type="NCBI Taxonomy" id="299642"/>
    <lineage>
        <taxon>Eukaryota</taxon>
        <taxon>Metazoa</taxon>
        <taxon>Ecdysozoa</taxon>
        <taxon>Arthropoda</taxon>
        <taxon>Chelicerata</taxon>
        <taxon>Arachnida</taxon>
        <taxon>Araneae</taxon>
        <taxon>Araneomorphae</taxon>
        <taxon>Entelegynae</taxon>
        <taxon>Araneoidea</taxon>
        <taxon>Nephilidae</taxon>
        <taxon>Nephila</taxon>
    </lineage>
</organism>
<dbReference type="AlphaFoldDB" id="A0A8X6TA70"/>
<evidence type="ECO:0000313" key="6">
    <source>
        <dbReference type="EMBL" id="GFU27919.1"/>
    </source>
</evidence>
<dbReference type="Gene3D" id="3.40.390.10">
    <property type="entry name" value="Collagenase (Catalytic Domain)"/>
    <property type="match status" value="1"/>
</dbReference>
<proteinExistence type="inferred from homology"/>
<dbReference type="Gene3D" id="1.10.1380.10">
    <property type="entry name" value="Neutral endopeptidase , domain2"/>
    <property type="match status" value="1"/>
</dbReference>
<evidence type="ECO:0000313" key="7">
    <source>
        <dbReference type="EMBL" id="GFU41220.1"/>
    </source>
</evidence>
<keyword evidence="2" id="KW-0472">Membrane</keyword>
<evidence type="ECO:0000259" key="3">
    <source>
        <dbReference type="Pfam" id="PF05649"/>
    </source>
</evidence>
<dbReference type="SUPFAM" id="SSF55486">
    <property type="entry name" value="Metalloproteases ('zincins'), catalytic domain"/>
    <property type="match status" value="1"/>
</dbReference>
<feature type="domain" description="Peptidase M13 N-terminal" evidence="3">
    <location>
        <begin position="93"/>
        <end position="160"/>
    </location>
</feature>
<dbReference type="EMBL" id="BMAW01069222">
    <property type="protein sequence ID" value="GFT67979.1"/>
    <property type="molecule type" value="Genomic_DNA"/>
</dbReference>
<feature type="transmembrane region" description="Helical" evidence="2">
    <location>
        <begin position="20"/>
        <end position="43"/>
    </location>
</feature>
<dbReference type="InterPro" id="IPR008753">
    <property type="entry name" value="Peptidase_M13_N"/>
</dbReference>
<dbReference type="InterPro" id="IPR024079">
    <property type="entry name" value="MetalloPept_cat_dom_sf"/>
</dbReference>
<reference evidence="4" key="1">
    <citation type="submission" date="2020-08" db="EMBL/GenBank/DDBJ databases">
        <title>Multicomponent nature underlies the extraordinary mechanical properties of spider dragline silk.</title>
        <authorList>
            <person name="Kono N."/>
            <person name="Nakamura H."/>
            <person name="Mori M."/>
            <person name="Yoshida Y."/>
            <person name="Ohtoshi R."/>
            <person name="Malay A.D."/>
            <person name="Moran D.A.P."/>
            <person name="Tomita M."/>
            <person name="Numata K."/>
            <person name="Arakawa K."/>
        </authorList>
    </citation>
    <scope>NUCLEOTIDE SEQUENCE</scope>
</reference>
<sequence>MGRLQPSTGPTPGGSKVPYLIMIVILILVTSASLVLLHIFVGYRNLMESTALLQKSNAENLRNNDCNRKLCDSKSCLQMASRTLQLMNSGADPCTDFYEYSCGGYAKSQSVPYGHNTYTPGKETQREILLNIKKIMENPSETNETVTTRKLKQLYHSCTNS</sequence>
<dbReference type="EMBL" id="BMAW01099132">
    <property type="protein sequence ID" value="GFS88470.1"/>
    <property type="molecule type" value="Genomic_DNA"/>
</dbReference>
<evidence type="ECO:0000313" key="8">
    <source>
        <dbReference type="Proteomes" id="UP000887013"/>
    </source>
</evidence>
<dbReference type="GO" id="GO:0005886">
    <property type="term" value="C:plasma membrane"/>
    <property type="evidence" value="ECO:0007669"/>
    <property type="project" value="TreeGrafter"/>
</dbReference>
<dbReference type="InterPro" id="IPR000718">
    <property type="entry name" value="Peptidase_M13"/>
</dbReference>
<evidence type="ECO:0000313" key="5">
    <source>
        <dbReference type="EMBL" id="GFT67979.1"/>
    </source>
</evidence>
<evidence type="ECO:0000256" key="1">
    <source>
        <dbReference type="ARBA" id="ARBA00007357"/>
    </source>
</evidence>
<gene>
    <name evidence="4" type="primary">EEF1AKMT4-ECE2_0</name>
    <name evidence="7" type="ORF">NPIL_132981</name>
    <name evidence="4" type="ORF">NPIL_159561</name>
    <name evidence="6" type="ORF">NPIL_27021</name>
    <name evidence="5" type="ORF">NPIL_358521</name>
</gene>
<dbReference type="GO" id="GO:0004222">
    <property type="term" value="F:metalloendopeptidase activity"/>
    <property type="evidence" value="ECO:0007669"/>
    <property type="project" value="InterPro"/>
</dbReference>
<dbReference type="PANTHER" id="PTHR11733:SF167">
    <property type="entry name" value="FI17812P1-RELATED"/>
    <property type="match status" value="1"/>
</dbReference>
<keyword evidence="8" id="KW-1185">Reference proteome</keyword>
<dbReference type="PROSITE" id="PS51885">
    <property type="entry name" value="NEPRILYSIN"/>
    <property type="match status" value="1"/>
</dbReference>
<dbReference type="Pfam" id="PF05649">
    <property type="entry name" value="Peptidase_M13_N"/>
    <property type="match status" value="1"/>
</dbReference>
<evidence type="ECO:0000256" key="2">
    <source>
        <dbReference type="SAM" id="Phobius"/>
    </source>
</evidence>
<dbReference type="PANTHER" id="PTHR11733">
    <property type="entry name" value="ZINC METALLOPROTEASE FAMILY M13 NEPRILYSIN-RELATED"/>
    <property type="match status" value="1"/>
</dbReference>
<comment type="caution">
    <text evidence="4">The sequence shown here is derived from an EMBL/GenBank/DDBJ whole genome shotgun (WGS) entry which is preliminary data.</text>
</comment>
<evidence type="ECO:0000313" key="4">
    <source>
        <dbReference type="EMBL" id="GFS88470.1"/>
    </source>
</evidence>
<keyword evidence="2" id="KW-0812">Transmembrane</keyword>
<feature type="non-terminal residue" evidence="4">
    <location>
        <position position="1"/>
    </location>
</feature>
<dbReference type="InterPro" id="IPR042089">
    <property type="entry name" value="Peptidase_M13_dom_2"/>
</dbReference>
<dbReference type="Proteomes" id="UP000887013">
    <property type="component" value="Unassembled WGS sequence"/>
</dbReference>
<dbReference type="EMBL" id="BMAW01082195">
    <property type="protein sequence ID" value="GFU27919.1"/>
    <property type="molecule type" value="Genomic_DNA"/>
</dbReference>